<comment type="caution">
    <text evidence="1">The sequence shown here is derived from an EMBL/GenBank/DDBJ whole genome shotgun (WGS) entry which is preliminary data.</text>
</comment>
<dbReference type="Proteomes" id="UP000230046">
    <property type="component" value="Unassembled WGS sequence"/>
</dbReference>
<reference evidence="1 2" key="1">
    <citation type="submission" date="2017-11" db="EMBL/GenBank/DDBJ databases">
        <title>Genome sequencing of Prevotella intermedia KCOM 1653.</title>
        <authorList>
            <person name="Kook J.-K."/>
            <person name="Park S.-N."/>
            <person name="Lim Y.K."/>
        </authorList>
    </citation>
    <scope>NUCLEOTIDE SEQUENCE [LARGE SCALE GENOMIC DNA]</scope>
    <source>
        <strain evidence="1 2">KCOM 1653</strain>
    </source>
</reference>
<accession>A0A2G8I6T6</accession>
<dbReference type="EMBL" id="PEKN01000002">
    <property type="protein sequence ID" value="PIK19242.1"/>
    <property type="molecule type" value="Genomic_DNA"/>
</dbReference>
<protein>
    <submittedName>
        <fullName evidence="1">Uncharacterized protein</fullName>
    </submittedName>
</protein>
<dbReference type="AlphaFoldDB" id="A0A2G8I6T6"/>
<evidence type="ECO:0000313" key="1">
    <source>
        <dbReference type="EMBL" id="PIK19242.1"/>
    </source>
</evidence>
<sequence>MALRKRLFCTVKAYVLPCKTAAFGTQNNRLHKALAYSLLRNSYTYEIYLHFYRLIQPTIRTADARLLPPLQRGAWLSCICLSSPAHCSWE</sequence>
<name>A0A2G8I6T6_PREIN</name>
<proteinExistence type="predicted"/>
<gene>
    <name evidence="1" type="ORF">CTI18_09765</name>
</gene>
<evidence type="ECO:0000313" key="2">
    <source>
        <dbReference type="Proteomes" id="UP000230046"/>
    </source>
</evidence>
<organism evidence="1 2">
    <name type="scientific">Prevotella intermedia</name>
    <dbReference type="NCBI Taxonomy" id="28131"/>
    <lineage>
        <taxon>Bacteria</taxon>
        <taxon>Pseudomonadati</taxon>
        <taxon>Bacteroidota</taxon>
        <taxon>Bacteroidia</taxon>
        <taxon>Bacteroidales</taxon>
        <taxon>Prevotellaceae</taxon>
        <taxon>Prevotella</taxon>
    </lineage>
</organism>